<feature type="non-terminal residue" evidence="3">
    <location>
        <position position="1"/>
    </location>
</feature>
<reference evidence="3" key="1">
    <citation type="submission" date="2020-01" db="EMBL/GenBank/DDBJ databases">
        <authorList>
            <consortium name="DOE Joint Genome Institute"/>
            <person name="Haridas S."/>
            <person name="Albert R."/>
            <person name="Binder M."/>
            <person name="Bloem J."/>
            <person name="Labutti K."/>
            <person name="Salamov A."/>
            <person name="Andreopoulos B."/>
            <person name="Baker S.E."/>
            <person name="Barry K."/>
            <person name="Bills G."/>
            <person name="Bluhm B.H."/>
            <person name="Cannon C."/>
            <person name="Castanera R."/>
            <person name="Culley D.E."/>
            <person name="Daum C."/>
            <person name="Ezra D."/>
            <person name="Gonzalez J.B."/>
            <person name="Henrissat B."/>
            <person name="Kuo A."/>
            <person name="Liang C."/>
            <person name="Lipzen A."/>
            <person name="Lutzoni F."/>
            <person name="Magnuson J."/>
            <person name="Mondo S."/>
            <person name="Nolan M."/>
            <person name="Ohm R."/>
            <person name="Pangilinan J."/>
            <person name="Park H.-J."/>
            <person name="Ramirez L."/>
            <person name="Alfaro M."/>
            <person name="Sun H."/>
            <person name="Tritt A."/>
            <person name="Yoshinaga Y."/>
            <person name="Zwiers L.-H."/>
            <person name="Turgeon B.G."/>
            <person name="Goodwin S.B."/>
            <person name="Spatafora J.W."/>
            <person name="Crous P.W."/>
            <person name="Grigoriev I.V."/>
        </authorList>
    </citation>
    <scope>NUCLEOTIDE SEQUENCE</scope>
    <source>
        <strain evidence="3">IPT5</strain>
    </source>
</reference>
<evidence type="ECO:0000256" key="1">
    <source>
        <dbReference type="SAM" id="Coils"/>
    </source>
</evidence>
<dbReference type="Proteomes" id="UP000799423">
    <property type="component" value="Unassembled WGS sequence"/>
</dbReference>
<evidence type="ECO:0000256" key="2">
    <source>
        <dbReference type="SAM" id="MobiDB-lite"/>
    </source>
</evidence>
<protein>
    <submittedName>
        <fullName evidence="3">Uncharacterized protein</fullName>
    </submittedName>
</protein>
<dbReference type="OrthoDB" id="3692269at2759"/>
<sequence length="287" mass="33590">YQQRLDSQMQQQTAGQWWQQQQQPQLFQQQQQPQFAPTAPTLIQHPQYPQLQYPQLQYPQPHHHQITPPAAFSGHHRSQSQHAINPYHYANVPARSFIASASQQIVPQQCSAGDMGAAEPTTPKRQAQESDRLAQIQIAQRQEETRQREESRNNARLIAATEKQRRELLRRNEVAENERQEAARISAAAALERQRRAKRKAELQRDPDRNFHSYLECLEFWPLAKGESQNTYMRSLMANQRMPLDEDTDTAIAVKFAKKHYNWYREYPRDVALCVKEAKEEEEKEKA</sequence>
<evidence type="ECO:0000313" key="3">
    <source>
        <dbReference type="EMBL" id="KAF2849711.1"/>
    </source>
</evidence>
<feature type="non-terminal residue" evidence="3">
    <location>
        <position position="287"/>
    </location>
</feature>
<proteinExistence type="predicted"/>
<evidence type="ECO:0000313" key="4">
    <source>
        <dbReference type="Proteomes" id="UP000799423"/>
    </source>
</evidence>
<gene>
    <name evidence="3" type="ORF">T440DRAFT_361613</name>
</gene>
<keyword evidence="4" id="KW-1185">Reference proteome</keyword>
<organism evidence="3 4">
    <name type="scientific">Plenodomus tracheiphilus IPT5</name>
    <dbReference type="NCBI Taxonomy" id="1408161"/>
    <lineage>
        <taxon>Eukaryota</taxon>
        <taxon>Fungi</taxon>
        <taxon>Dikarya</taxon>
        <taxon>Ascomycota</taxon>
        <taxon>Pezizomycotina</taxon>
        <taxon>Dothideomycetes</taxon>
        <taxon>Pleosporomycetidae</taxon>
        <taxon>Pleosporales</taxon>
        <taxon>Pleosporineae</taxon>
        <taxon>Leptosphaeriaceae</taxon>
        <taxon>Plenodomus</taxon>
    </lineage>
</organism>
<feature type="region of interest" description="Disordered" evidence="2">
    <location>
        <begin position="109"/>
        <end position="131"/>
    </location>
</feature>
<accession>A0A6A7B2H8</accession>
<keyword evidence="1" id="KW-0175">Coiled coil</keyword>
<feature type="coiled-coil region" evidence="1">
    <location>
        <begin position="158"/>
        <end position="185"/>
    </location>
</feature>
<dbReference type="AlphaFoldDB" id="A0A6A7B2H8"/>
<dbReference type="EMBL" id="MU006310">
    <property type="protein sequence ID" value="KAF2849711.1"/>
    <property type="molecule type" value="Genomic_DNA"/>
</dbReference>
<name>A0A6A7B2H8_9PLEO</name>